<dbReference type="Pfam" id="PF00510">
    <property type="entry name" value="COX3"/>
    <property type="match status" value="1"/>
</dbReference>
<feature type="domain" description="Heme-copper oxidase subunit III family profile" evidence="8">
    <location>
        <begin position="1"/>
        <end position="203"/>
    </location>
</feature>
<evidence type="ECO:0000313" key="9">
    <source>
        <dbReference type="EMBL" id="TVO75184.1"/>
    </source>
</evidence>
<keyword evidence="5 7" id="KW-0472">Membrane</keyword>
<name>A0A557SCQ5_9GAMM</name>
<organism evidence="9 10">
    <name type="scientific">Sedimenticola selenatireducens</name>
    <dbReference type="NCBI Taxonomy" id="191960"/>
    <lineage>
        <taxon>Bacteria</taxon>
        <taxon>Pseudomonadati</taxon>
        <taxon>Pseudomonadota</taxon>
        <taxon>Gammaproteobacteria</taxon>
        <taxon>Chromatiales</taxon>
        <taxon>Sedimenticolaceae</taxon>
        <taxon>Sedimenticola</taxon>
    </lineage>
</organism>
<dbReference type="InterPro" id="IPR035973">
    <property type="entry name" value="Cyt_c_oxidase_su3-like_sf"/>
</dbReference>
<protein>
    <submittedName>
        <fullName evidence="9">Cytochrome c oxidase subunit 3 family protein</fullName>
    </submittedName>
</protein>
<dbReference type="PANTHER" id="PTHR11403">
    <property type="entry name" value="CYTOCHROME C OXIDASE SUBUNIT III"/>
    <property type="match status" value="1"/>
</dbReference>
<feature type="transmembrane region" description="Helical" evidence="7">
    <location>
        <begin position="29"/>
        <end position="50"/>
    </location>
</feature>
<dbReference type="GO" id="GO:0004129">
    <property type="term" value="F:cytochrome-c oxidase activity"/>
    <property type="evidence" value="ECO:0007669"/>
    <property type="project" value="InterPro"/>
</dbReference>
<feature type="transmembrane region" description="Helical" evidence="7">
    <location>
        <begin position="99"/>
        <end position="119"/>
    </location>
</feature>
<keyword evidence="4 7" id="KW-1133">Transmembrane helix</keyword>
<proteinExistence type="inferred from homology"/>
<evidence type="ECO:0000256" key="2">
    <source>
        <dbReference type="ARBA" id="ARBA00010581"/>
    </source>
</evidence>
<reference evidence="9 10" key="1">
    <citation type="submission" date="2019-07" db="EMBL/GenBank/DDBJ databases">
        <title>The pathways for chlorine oxyanion respiration interact through the shared metabolite chlorate.</title>
        <authorList>
            <person name="Barnum T.P."/>
            <person name="Cheng Y."/>
            <person name="Hill K.A."/>
            <person name="Lucas L.N."/>
            <person name="Carlson H.K."/>
            <person name="Coates J.D."/>
        </authorList>
    </citation>
    <scope>NUCLEOTIDE SEQUENCE [LARGE SCALE GENOMIC DNA]</scope>
    <source>
        <strain evidence="9 10">BK-1</strain>
    </source>
</reference>
<feature type="transmembrane region" description="Helical" evidence="7">
    <location>
        <begin position="183"/>
        <end position="202"/>
    </location>
</feature>
<dbReference type="GO" id="GO:0019646">
    <property type="term" value="P:aerobic electron transport chain"/>
    <property type="evidence" value="ECO:0007669"/>
    <property type="project" value="InterPro"/>
</dbReference>
<comment type="caution">
    <text evidence="9">The sequence shown here is derived from an EMBL/GenBank/DDBJ whole genome shotgun (WGS) entry which is preliminary data.</text>
</comment>
<comment type="subcellular location">
    <subcellularLocation>
        <location evidence="6">Cell membrane</location>
        <topology evidence="6">Multi-pass membrane protein</topology>
    </subcellularLocation>
    <subcellularLocation>
        <location evidence="1">Membrane</location>
        <topology evidence="1">Multi-pass membrane protein</topology>
    </subcellularLocation>
</comment>
<evidence type="ECO:0000256" key="5">
    <source>
        <dbReference type="ARBA" id="ARBA00023136"/>
    </source>
</evidence>
<sequence length="203" mass="23010">MTTPLTEPIYAQPSASVDDHNRVPGNSGIWVGIFCVLVEFFLLFIVYFVAKAHHPEAFQTGPDKLVTLAGVTITLLLLTSGYCMVKAVESIRKDAATRAFRWVILAFILGCGYPLVKYFEIQWNMAHGVDTKAGIFYTVYYYLTLNHLVHVFWGLLGLGWVAVRTHRGIYTSKDYSGLEAAAVYWHTTDVIWLAIFPFFYILR</sequence>
<dbReference type="Gene3D" id="1.20.120.80">
    <property type="entry name" value="Cytochrome c oxidase, subunit III, four-helix bundle"/>
    <property type="match status" value="1"/>
</dbReference>
<evidence type="ECO:0000256" key="4">
    <source>
        <dbReference type="ARBA" id="ARBA00022989"/>
    </source>
</evidence>
<feature type="transmembrane region" description="Helical" evidence="7">
    <location>
        <begin position="139"/>
        <end position="163"/>
    </location>
</feature>
<evidence type="ECO:0000256" key="7">
    <source>
        <dbReference type="SAM" id="Phobius"/>
    </source>
</evidence>
<evidence type="ECO:0000256" key="1">
    <source>
        <dbReference type="ARBA" id="ARBA00004141"/>
    </source>
</evidence>
<dbReference type="InterPro" id="IPR013833">
    <property type="entry name" value="Cyt_c_oxidase_su3_a-hlx"/>
</dbReference>
<comment type="similarity">
    <text evidence="2 6">Belongs to the cytochrome c oxidase subunit 3 family.</text>
</comment>
<dbReference type="PANTHER" id="PTHR11403:SF6">
    <property type="entry name" value="NITRIC OXIDE REDUCTASE SUBUNIT E"/>
    <property type="match status" value="1"/>
</dbReference>
<dbReference type="CDD" id="cd02862">
    <property type="entry name" value="NorE_like"/>
    <property type="match status" value="1"/>
</dbReference>
<keyword evidence="3 6" id="KW-0812">Transmembrane</keyword>
<dbReference type="OrthoDB" id="9810850at2"/>
<dbReference type="InterPro" id="IPR000298">
    <property type="entry name" value="Cyt_c_oxidase-like_su3"/>
</dbReference>
<accession>A0A557SCQ5</accession>
<evidence type="ECO:0000256" key="3">
    <source>
        <dbReference type="ARBA" id="ARBA00022692"/>
    </source>
</evidence>
<dbReference type="EMBL" id="VMNH01000009">
    <property type="protein sequence ID" value="TVO75184.1"/>
    <property type="molecule type" value="Genomic_DNA"/>
</dbReference>
<dbReference type="AlphaFoldDB" id="A0A557SCQ5"/>
<dbReference type="GO" id="GO:0005886">
    <property type="term" value="C:plasma membrane"/>
    <property type="evidence" value="ECO:0007669"/>
    <property type="project" value="UniProtKB-SubCell"/>
</dbReference>
<dbReference type="SUPFAM" id="SSF81452">
    <property type="entry name" value="Cytochrome c oxidase subunit III-like"/>
    <property type="match status" value="1"/>
</dbReference>
<dbReference type="PROSITE" id="PS50253">
    <property type="entry name" value="COX3"/>
    <property type="match status" value="1"/>
</dbReference>
<dbReference type="Proteomes" id="UP000316649">
    <property type="component" value="Unassembled WGS sequence"/>
</dbReference>
<feature type="transmembrane region" description="Helical" evidence="7">
    <location>
        <begin position="65"/>
        <end position="87"/>
    </location>
</feature>
<keyword evidence="10" id="KW-1185">Reference proteome</keyword>
<dbReference type="InterPro" id="IPR024791">
    <property type="entry name" value="Cyt_c/ubiquinol_Oxase_su3"/>
</dbReference>
<gene>
    <name evidence="9" type="ORF">FHP88_09220</name>
</gene>
<evidence type="ECO:0000259" key="8">
    <source>
        <dbReference type="PROSITE" id="PS50253"/>
    </source>
</evidence>
<evidence type="ECO:0000256" key="6">
    <source>
        <dbReference type="RuleBase" id="RU003376"/>
    </source>
</evidence>
<evidence type="ECO:0000313" key="10">
    <source>
        <dbReference type="Proteomes" id="UP000316649"/>
    </source>
</evidence>